<gene>
    <name evidence="1" type="ordered locus">Pedsa_2905</name>
</gene>
<name>F0S8V7_PSESL</name>
<dbReference type="eggNOG" id="ENOG5032S67">
    <property type="taxonomic scope" value="Bacteria"/>
</dbReference>
<proteinExistence type="predicted"/>
<evidence type="ECO:0000313" key="2">
    <source>
        <dbReference type="Proteomes" id="UP000000310"/>
    </source>
</evidence>
<reference evidence="2" key="2">
    <citation type="submission" date="2011-02" db="EMBL/GenBank/DDBJ databases">
        <title>The complete genome of Pedobacter saltans DSM 12145.</title>
        <authorList>
            <consortium name="US DOE Joint Genome Institute (JGI-PGF)"/>
            <person name="Lucas S."/>
            <person name="Copeland A."/>
            <person name="Lapidus A."/>
            <person name="Bruce D."/>
            <person name="Goodwin L."/>
            <person name="Pitluck S."/>
            <person name="Kyrpides N."/>
            <person name="Mavromatis K."/>
            <person name="Pagani I."/>
            <person name="Ivanova N."/>
            <person name="Ovchinnikova G."/>
            <person name="Lu M."/>
            <person name="Detter J.C."/>
            <person name="Han C."/>
            <person name="Land M."/>
            <person name="Hauser L."/>
            <person name="Markowitz V."/>
            <person name="Cheng J.-F."/>
            <person name="Hugenholtz P."/>
            <person name="Woyke T."/>
            <person name="Wu D."/>
            <person name="Tindall B."/>
            <person name="Pomrenke H.G."/>
            <person name="Brambilla E."/>
            <person name="Klenk H.-P."/>
            <person name="Eisen J.A."/>
        </authorList>
    </citation>
    <scope>NUCLEOTIDE SEQUENCE [LARGE SCALE GENOMIC DNA]</scope>
    <source>
        <strain evidence="2">ATCC 51119 / DSM 12145 / JCM 21818 / LMG 10337 / NBRC 100064 / NCIMB 13643</strain>
    </source>
</reference>
<sequence>MKRNRFLLFVLLGVVAIIVWNFLSQPGVKDLKGDFKEISFVRNEQNDGPVIRVYAVSVSGEYWNEMHQYGDFMPHTKYGNTKVYFFKNSEALPTTLNLLEPQVPQEFQSACLAVYEKDGMSQVSFRKYPFK</sequence>
<organism evidence="1 2">
    <name type="scientific">Pseudopedobacter saltans (strain ATCC 51119 / DSM 12145 / JCM 21818 / CCUG 39354 / LMG 10337 / NBRC 100064 / NCIMB 13643)</name>
    <name type="common">Pedobacter saltans</name>
    <dbReference type="NCBI Taxonomy" id="762903"/>
    <lineage>
        <taxon>Bacteria</taxon>
        <taxon>Pseudomonadati</taxon>
        <taxon>Bacteroidota</taxon>
        <taxon>Sphingobacteriia</taxon>
        <taxon>Sphingobacteriales</taxon>
        <taxon>Sphingobacteriaceae</taxon>
        <taxon>Pseudopedobacter</taxon>
    </lineage>
</organism>
<reference evidence="1 2" key="1">
    <citation type="journal article" date="2011" name="Stand. Genomic Sci.">
        <title>Complete genome sequence of the gliding, heparinolytic Pedobacter saltans type strain (113).</title>
        <authorList>
            <person name="Liolios K."/>
            <person name="Sikorski J."/>
            <person name="Lu M."/>
            <person name="Nolan M."/>
            <person name="Lapidus A."/>
            <person name="Lucas S."/>
            <person name="Hammon N."/>
            <person name="Deshpande S."/>
            <person name="Cheng J.F."/>
            <person name="Tapia R."/>
            <person name="Han C."/>
            <person name="Goodwin L."/>
            <person name="Pitluck S."/>
            <person name="Huntemann M."/>
            <person name="Ivanova N."/>
            <person name="Pagani I."/>
            <person name="Mavromatis K."/>
            <person name="Ovchinikova G."/>
            <person name="Pati A."/>
            <person name="Chen A."/>
            <person name="Palaniappan K."/>
            <person name="Land M."/>
            <person name="Hauser L."/>
            <person name="Brambilla E.M."/>
            <person name="Kotsyurbenko O."/>
            <person name="Rohde M."/>
            <person name="Tindall B.J."/>
            <person name="Abt B."/>
            <person name="Goker M."/>
            <person name="Detter J.C."/>
            <person name="Woyke T."/>
            <person name="Bristow J."/>
            <person name="Eisen J.A."/>
            <person name="Markowitz V."/>
            <person name="Hugenholtz P."/>
            <person name="Klenk H.P."/>
            <person name="Kyrpides N.C."/>
        </authorList>
    </citation>
    <scope>NUCLEOTIDE SEQUENCE [LARGE SCALE GENOMIC DNA]</scope>
    <source>
        <strain evidence="2">ATCC 51119 / DSM 12145 / JCM 21818 / LMG 10337 / NBRC 100064 / NCIMB 13643</strain>
    </source>
</reference>
<accession>F0S8V7</accession>
<dbReference type="AlphaFoldDB" id="F0S8V7"/>
<dbReference type="Proteomes" id="UP000000310">
    <property type="component" value="Chromosome"/>
</dbReference>
<protein>
    <submittedName>
        <fullName evidence="1">Uncharacterized protein</fullName>
    </submittedName>
</protein>
<evidence type="ECO:0000313" key="1">
    <source>
        <dbReference type="EMBL" id="ADY53444.1"/>
    </source>
</evidence>
<dbReference type="KEGG" id="psn:Pedsa_2905"/>
<dbReference type="STRING" id="762903.Pedsa_2905"/>
<dbReference type="OrthoDB" id="709006at2"/>
<dbReference type="RefSeq" id="WP_013633929.1">
    <property type="nucleotide sequence ID" value="NC_015177.1"/>
</dbReference>
<dbReference type="EMBL" id="CP002545">
    <property type="protein sequence ID" value="ADY53444.1"/>
    <property type="molecule type" value="Genomic_DNA"/>
</dbReference>
<keyword evidence="2" id="KW-1185">Reference proteome</keyword>
<dbReference type="HOGENOM" id="CLU_158632_0_0_10"/>